<gene>
    <name evidence="2" type="ORF">UJA718_LOCUS50252</name>
    <name evidence="3" type="ORF">UJA718_LOCUS50303</name>
</gene>
<reference evidence="2" key="1">
    <citation type="submission" date="2021-02" db="EMBL/GenBank/DDBJ databases">
        <authorList>
            <person name="Nowell W R."/>
        </authorList>
    </citation>
    <scope>NUCLEOTIDE SEQUENCE</scope>
</reference>
<feature type="region of interest" description="Disordered" evidence="1">
    <location>
        <begin position="1"/>
        <end position="34"/>
    </location>
</feature>
<proteinExistence type="predicted"/>
<dbReference type="AlphaFoldDB" id="A0A822AES0"/>
<sequence>NDYHFGLHRPQALLPNKSSSDTNNNFQHNTLKHF</sequence>
<evidence type="ECO:0000313" key="2">
    <source>
        <dbReference type="EMBL" id="CAF5002170.1"/>
    </source>
</evidence>
<dbReference type="EMBL" id="CAJOBP010111622">
    <property type="protein sequence ID" value="CAF5003620.1"/>
    <property type="molecule type" value="Genomic_DNA"/>
</dbReference>
<evidence type="ECO:0000256" key="1">
    <source>
        <dbReference type="SAM" id="MobiDB-lite"/>
    </source>
</evidence>
<name>A0A822AES0_9BILA</name>
<feature type="compositionally biased region" description="Polar residues" evidence="1">
    <location>
        <begin position="16"/>
        <end position="34"/>
    </location>
</feature>
<keyword evidence="4" id="KW-1185">Reference proteome</keyword>
<evidence type="ECO:0000313" key="4">
    <source>
        <dbReference type="Proteomes" id="UP000663873"/>
    </source>
</evidence>
<organism evidence="2 4">
    <name type="scientific">Rotaria socialis</name>
    <dbReference type="NCBI Taxonomy" id="392032"/>
    <lineage>
        <taxon>Eukaryota</taxon>
        <taxon>Metazoa</taxon>
        <taxon>Spiralia</taxon>
        <taxon>Gnathifera</taxon>
        <taxon>Rotifera</taxon>
        <taxon>Eurotatoria</taxon>
        <taxon>Bdelloidea</taxon>
        <taxon>Philodinida</taxon>
        <taxon>Philodinidae</taxon>
        <taxon>Rotaria</taxon>
    </lineage>
</organism>
<feature type="non-terminal residue" evidence="2">
    <location>
        <position position="1"/>
    </location>
</feature>
<evidence type="ECO:0000313" key="3">
    <source>
        <dbReference type="EMBL" id="CAF5003620.1"/>
    </source>
</evidence>
<comment type="caution">
    <text evidence="2">The sequence shown here is derived from an EMBL/GenBank/DDBJ whole genome shotgun (WGS) entry which is preliminary data.</text>
</comment>
<dbReference type="EMBL" id="CAJOBP010111036">
    <property type="protein sequence ID" value="CAF5002170.1"/>
    <property type="molecule type" value="Genomic_DNA"/>
</dbReference>
<accession>A0A822AES0</accession>
<dbReference type="Proteomes" id="UP000663873">
    <property type="component" value="Unassembled WGS sequence"/>
</dbReference>
<protein>
    <submittedName>
        <fullName evidence="2">Uncharacterized protein</fullName>
    </submittedName>
</protein>